<keyword evidence="1" id="KW-0812">Transmembrane</keyword>
<dbReference type="SUPFAM" id="SSF49879">
    <property type="entry name" value="SMAD/FHA domain"/>
    <property type="match status" value="1"/>
</dbReference>
<feature type="transmembrane region" description="Helical" evidence="1">
    <location>
        <begin position="155"/>
        <end position="174"/>
    </location>
</feature>
<sequence length="260" mass="28558">MQNPGKSQTTGQSLELFHVQTDTPLELPQNFSVISIGKPKDQTMPDINVAGLPDANFASRLHAEIHVEKNTYYLVDLGSVNGTYLNNIKLEPTNRYPLKFGDKIDLGHGAKITFIFLQKQEQEIPTQSDNTMLNHSPTVIQVEFVANTKPSRMELLTKLIGLVLMVVGIFILAVNSQIPPSVRIPGVLSCSVGVVVLICRQTFRHIAWFLMALGITVMFFNGNAFVPASILAILASCALLVAGCQIFTSGKFLNYSLLKN</sequence>
<feature type="domain" description="FHA" evidence="2">
    <location>
        <begin position="34"/>
        <end position="90"/>
    </location>
</feature>
<evidence type="ECO:0000313" key="3">
    <source>
        <dbReference type="EMBL" id="QDL11187.1"/>
    </source>
</evidence>
<protein>
    <submittedName>
        <fullName evidence="3">FHA domain-containing protein</fullName>
    </submittedName>
</protein>
<keyword evidence="1" id="KW-1133">Transmembrane helix</keyword>
<feature type="transmembrane region" description="Helical" evidence="1">
    <location>
        <begin position="230"/>
        <end position="253"/>
    </location>
</feature>
<feature type="transmembrane region" description="Helical" evidence="1">
    <location>
        <begin position="180"/>
        <end position="199"/>
    </location>
</feature>
<dbReference type="EMBL" id="CP030118">
    <property type="protein sequence ID" value="QDL11187.1"/>
    <property type="molecule type" value="Genomic_DNA"/>
</dbReference>
<evidence type="ECO:0000259" key="2">
    <source>
        <dbReference type="PROSITE" id="PS50006"/>
    </source>
</evidence>
<dbReference type="Pfam" id="PF00498">
    <property type="entry name" value="FHA"/>
    <property type="match status" value="1"/>
</dbReference>
<keyword evidence="4" id="KW-1185">Reference proteome</keyword>
<dbReference type="PROSITE" id="PS50006">
    <property type="entry name" value="FHA_DOMAIN"/>
    <property type="match status" value="1"/>
</dbReference>
<dbReference type="PANTHER" id="PTHR23308">
    <property type="entry name" value="NUCLEAR INHIBITOR OF PROTEIN PHOSPHATASE-1"/>
    <property type="match status" value="1"/>
</dbReference>
<keyword evidence="1" id="KW-0472">Membrane</keyword>
<dbReference type="RefSeq" id="WP_169267815.1">
    <property type="nucleotide sequence ID" value="NZ_CAWOXK010000001.1"/>
</dbReference>
<dbReference type="InterPro" id="IPR050923">
    <property type="entry name" value="Cell_Proc_Reg/RNA_Proc"/>
</dbReference>
<dbReference type="KEGG" id="bsen:DP114_27800"/>
<dbReference type="CDD" id="cd00060">
    <property type="entry name" value="FHA"/>
    <property type="match status" value="1"/>
</dbReference>
<dbReference type="SMART" id="SM00240">
    <property type="entry name" value="FHA"/>
    <property type="match status" value="1"/>
</dbReference>
<dbReference type="InterPro" id="IPR000253">
    <property type="entry name" value="FHA_dom"/>
</dbReference>
<feature type="transmembrane region" description="Helical" evidence="1">
    <location>
        <begin position="206"/>
        <end position="224"/>
    </location>
</feature>
<dbReference type="Proteomes" id="UP000503129">
    <property type="component" value="Chromosome"/>
</dbReference>
<dbReference type="AlphaFoldDB" id="A0A856MPG2"/>
<dbReference type="InterPro" id="IPR008984">
    <property type="entry name" value="SMAD_FHA_dom_sf"/>
</dbReference>
<accession>A0A856MPG2</accession>
<name>A0A856MPG2_9CYAN</name>
<organism evidence="3 4">
    <name type="scientific">Brasilonema sennae CENA114</name>
    <dbReference type="NCBI Taxonomy" id="415709"/>
    <lineage>
        <taxon>Bacteria</taxon>
        <taxon>Bacillati</taxon>
        <taxon>Cyanobacteriota</taxon>
        <taxon>Cyanophyceae</taxon>
        <taxon>Nostocales</taxon>
        <taxon>Scytonemataceae</taxon>
        <taxon>Brasilonema</taxon>
        <taxon>Bromeliae group (in: Brasilonema)</taxon>
    </lineage>
</organism>
<reference evidence="3 4" key="1">
    <citation type="submission" date="2018-06" db="EMBL/GenBank/DDBJ databases">
        <title>Comparative genomics of Brasilonema spp. strains.</title>
        <authorList>
            <person name="Alvarenga D.O."/>
            <person name="Fiore M.F."/>
            <person name="Varani A.M."/>
        </authorList>
    </citation>
    <scope>NUCLEOTIDE SEQUENCE [LARGE SCALE GENOMIC DNA]</scope>
    <source>
        <strain evidence="3 4">CENA114</strain>
    </source>
</reference>
<gene>
    <name evidence="3" type="ORF">DP114_27800</name>
</gene>
<dbReference type="Gene3D" id="2.60.200.20">
    <property type="match status" value="1"/>
</dbReference>
<evidence type="ECO:0000256" key="1">
    <source>
        <dbReference type="SAM" id="Phobius"/>
    </source>
</evidence>
<proteinExistence type="predicted"/>
<evidence type="ECO:0000313" key="4">
    <source>
        <dbReference type="Proteomes" id="UP000503129"/>
    </source>
</evidence>